<accession>A0A7H8QXJ0</accession>
<dbReference type="SFLD" id="SFLDS00003">
    <property type="entry name" value="Haloacid_Dehalogenase"/>
    <property type="match status" value="1"/>
</dbReference>
<evidence type="ECO:0000256" key="8">
    <source>
        <dbReference type="SAM" id="MobiDB-lite"/>
    </source>
</evidence>
<evidence type="ECO:0000256" key="7">
    <source>
        <dbReference type="SAM" id="Coils"/>
    </source>
</evidence>
<feature type="compositionally biased region" description="Polar residues" evidence="8">
    <location>
        <begin position="493"/>
        <end position="513"/>
    </location>
</feature>
<dbReference type="Pfam" id="PF12455">
    <property type="entry name" value="Dynactin"/>
    <property type="match status" value="1"/>
</dbReference>
<feature type="compositionally biased region" description="Low complexity" evidence="8">
    <location>
        <begin position="574"/>
        <end position="588"/>
    </location>
</feature>
<evidence type="ECO:0000313" key="11">
    <source>
        <dbReference type="Proteomes" id="UP000509510"/>
    </source>
</evidence>
<feature type="compositionally biased region" description="Low complexity" evidence="8">
    <location>
        <begin position="535"/>
        <end position="545"/>
    </location>
</feature>
<evidence type="ECO:0000256" key="2">
    <source>
        <dbReference type="ARBA" id="ARBA00011010"/>
    </source>
</evidence>
<dbReference type="GO" id="GO:0030286">
    <property type="term" value="C:dynein complex"/>
    <property type="evidence" value="ECO:0007669"/>
    <property type="project" value="UniProtKB-KW"/>
</dbReference>
<feature type="region of interest" description="Disordered" evidence="8">
    <location>
        <begin position="1588"/>
        <end position="1607"/>
    </location>
</feature>
<comment type="similarity">
    <text evidence="2">Belongs to the dynactin 150 kDa subunit family.</text>
</comment>
<dbReference type="SUPFAM" id="SSF56784">
    <property type="entry name" value="HAD-like"/>
    <property type="match status" value="1"/>
</dbReference>
<dbReference type="PANTHER" id="PTHR47438:SF1">
    <property type="entry name" value="PHOSPHATE METABOLISM PROTEIN 8-RELATED"/>
    <property type="match status" value="1"/>
</dbReference>
<feature type="coiled-coil region" evidence="7">
    <location>
        <begin position="1345"/>
        <end position="1417"/>
    </location>
</feature>
<dbReference type="InterPro" id="IPR036859">
    <property type="entry name" value="CAP-Gly_dom_sf"/>
</dbReference>
<gene>
    <name evidence="10" type="ORF">TRUGW13939_05292</name>
</gene>
<keyword evidence="6" id="KW-0963">Cytoplasm</keyword>
<dbReference type="SUPFAM" id="SSF74924">
    <property type="entry name" value="Cap-Gly domain"/>
    <property type="match status" value="1"/>
</dbReference>
<dbReference type="PROSITE" id="PS00845">
    <property type="entry name" value="CAP_GLY_1"/>
    <property type="match status" value="1"/>
</dbReference>
<dbReference type="InterPro" id="IPR022157">
    <property type="entry name" value="Dynactin"/>
</dbReference>
<sequence>MASTSEQDGDTRPIFFFDIDNCRFDTLCDGCATSTKGCGLGSQIHEKMQELIDIFFVNHLSIDPDDAVMLHKKYYKEYGLAIEGLTRHHKVDPLEFNRKVDDALPLDEILKPDPKLRKLLTDLDTTKVKPWLLTNAYVNHAKKVVKLLGVDDLFEGITFCDYAEPKLICKPSREMWEKAEQQAGAKGVENCFFVDDSYLNCKHAEERGWQTAHLVEPMIKLPAKPACKHTIRSLEELRQIFPQSDIIGCGPCISGAARVSRCSAGLGAPERQSQYNNTNPGASPQRNPQARVCNLVTMVDISQGQVVNLLDGRQAAVRFIGPTHFAAGDWIGVELDEPTGKNDGSVQGERYFDCEHGFGMFIRPSAVASVVGPAPKRESKQAPRATAAAGKPQGASTAGSAALRRTGSAATSAAARRQSTTASPSPAPRAPPSRVLRSPTKSPTKQLGAPSRPSVTTTKPAPAVKPRASISGRQSMGPPASGAAASRMSRQSLTGAQTKLTRPGVSSSGTAGNTPAKRASIRPTLSKTTIEESSSRTSATSEPSTQNESPLEMAQESPDEDAAPSEAVKPDPPRTTSTRVVSTSRGTPQNAATSRELEDMKTKLKVLEKKRTEDRERLKDLERLQSERDKYEGIIQKLQAKYQPQQVELTELKKKIRETEAQLEEAERQQAEHESILEMATLDREMAEETAEAFKLECQDLKIKLEEFQLEVEVLRDENEEYGSVMSPEDKSSQGWLQMEKTNERLREALIRLRDMTQQTETELRDQIKELEDDLEEYATVKSQYEETKEKLLTSESNVDDLKQQLDTALGAEEMIEELADKNMQQQEQINDLKAAIEDLESLQEINDELELNHIETEKQLQEELDYRESVFNEQTRKVSQQDEVIEDLEYTLSRFRELVSNLQTDLEDMRTSQQLTETEANELSTRSRAMMDLNLKLQASVEKAQTKTIDIELARMEAEESTQHLSIVQLYLPQYFETEKNSVQAVLRAKRVGFKASLISNTVRERLADQAHFPGTLESAFTSYEVIEKTIWISSVCNRFTKFVTSCSPEQFTSFERALFELEPVERTLNNWIESLKRNEFNEKKCAMELQRSIALMTHLAETLIPAELAAYADETHTRSVMTQTYIDHTALALTRLRTLLQGKVPAPAEDDEEGLFFFNKSEALVGQTRGLKVVITKVIRSLEELNSRSLALSEGTAAGFEFAETTAKELAELVRQMGENVAILLGEEGRVEPFTYDEILANMSKTAVSIDQTSAPESEDSSALSLLTTKLKVLSGYLDEMSAHASDLAHTAEFERGKHPWIARSEELKSHKVTSPDADEEIRRLKNELSEASTGLGVKDKTLEEQSMKVELLESRMREASKKASAAKELETQFEQMQEKETELQTSVEKLTKDLQSAQSERDDFKQRFERAKRASGTAAAITAEGVVVDTEATLAAMRENEALRSEIKSLQSSVRFLREENRRANLLDPYSIQRSTNLYSWLDAPLTQGKQSVQEEAKYALAAESRDVLNNLLKLTKETPVTDLASTVPANTKRSTWRPAKSTYRYKVLQNRERYEQWSEWKDDVATRKKEEERILAAKEERALREQQARNNPRRGAGHVKTPSAGYGMMGRAWAILGMQNEIDPKDGGGKGRVEIVESDV</sequence>
<dbReference type="Gene3D" id="2.30.30.190">
    <property type="entry name" value="CAP Gly-rich-like domain"/>
    <property type="match status" value="1"/>
</dbReference>
<dbReference type="RefSeq" id="XP_035344349.1">
    <property type="nucleotide sequence ID" value="XM_035488456.1"/>
</dbReference>
<dbReference type="EMBL" id="CP055900">
    <property type="protein sequence ID" value="QKX58171.1"/>
    <property type="molecule type" value="Genomic_DNA"/>
</dbReference>
<feature type="compositionally biased region" description="Polar residues" evidence="8">
    <location>
        <begin position="271"/>
        <end position="288"/>
    </location>
</feature>
<reference evidence="11" key="1">
    <citation type="submission" date="2020-06" db="EMBL/GenBank/DDBJ databases">
        <title>A chromosome-scale genome assembly of Talaromyces rugulosus W13939.</title>
        <authorList>
            <person name="Wang B."/>
            <person name="Guo L."/>
            <person name="Ye K."/>
            <person name="Wang L."/>
        </authorList>
    </citation>
    <scope>NUCLEOTIDE SEQUENCE [LARGE SCALE GENOMIC DNA]</scope>
    <source>
        <strain evidence="11">W13939</strain>
    </source>
</reference>
<dbReference type="Pfam" id="PF01302">
    <property type="entry name" value="CAP_GLY"/>
    <property type="match status" value="1"/>
</dbReference>
<dbReference type="PROSITE" id="PS50245">
    <property type="entry name" value="CAP_GLY_2"/>
    <property type="match status" value="1"/>
</dbReference>
<evidence type="ECO:0000256" key="3">
    <source>
        <dbReference type="ARBA" id="ARBA00022701"/>
    </source>
</evidence>
<feature type="region of interest" description="Disordered" evidence="8">
    <location>
        <begin position="269"/>
        <end position="288"/>
    </location>
</feature>
<dbReference type="GO" id="GO:0008252">
    <property type="term" value="F:nucleotidase activity"/>
    <property type="evidence" value="ECO:0007669"/>
    <property type="project" value="TreeGrafter"/>
</dbReference>
<dbReference type="InterPro" id="IPR006439">
    <property type="entry name" value="HAD-SF_hydro_IA"/>
</dbReference>
<dbReference type="NCBIfam" id="TIGR01993">
    <property type="entry name" value="Pyr-5-nucltdase"/>
    <property type="match status" value="1"/>
</dbReference>
<dbReference type="InterPro" id="IPR010237">
    <property type="entry name" value="Pyr-5-nucltdase"/>
</dbReference>
<keyword evidence="4" id="KW-0243">Dynein</keyword>
<dbReference type="Gene3D" id="1.10.150.450">
    <property type="match status" value="1"/>
</dbReference>
<dbReference type="GeneID" id="55992790"/>
<keyword evidence="5 7" id="KW-0175">Coiled coil</keyword>
<dbReference type="InterPro" id="IPR000938">
    <property type="entry name" value="CAP-Gly_domain"/>
</dbReference>
<dbReference type="Gene3D" id="3.40.50.1000">
    <property type="entry name" value="HAD superfamily/HAD-like"/>
    <property type="match status" value="1"/>
</dbReference>
<dbReference type="Proteomes" id="UP000509510">
    <property type="component" value="Chromosome III"/>
</dbReference>
<dbReference type="GO" id="GO:0005874">
    <property type="term" value="C:microtubule"/>
    <property type="evidence" value="ECO:0007669"/>
    <property type="project" value="UniProtKB-KW"/>
</dbReference>
<dbReference type="OrthoDB" id="2130750at2759"/>
<evidence type="ECO:0000256" key="4">
    <source>
        <dbReference type="ARBA" id="ARBA00023017"/>
    </source>
</evidence>
<dbReference type="PANTHER" id="PTHR47438">
    <property type="entry name" value="PHOSPHATE METABOLISM PROTEIN 8-RELATED"/>
    <property type="match status" value="1"/>
</dbReference>
<dbReference type="Pfam" id="PF00702">
    <property type="entry name" value="Hydrolase"/>
    <property type="match status" value="1"/>
</dbReference>
<keyword evidence="6" id="KW-0206">Cytoskeleton</keyword>
<dbReference type="InterPro" id="IPR023214">
    <property type="entry name" value="HAD_sf"/>
</dbReference>
<feature type="compositionally biased region" description="Low complexity" evidence="8">
    <location>
        <begin position="398"/>
        <end position="424"/>
    </location>
</feature>
<feature type="region of interest" description="Disordered" evidence="8">
    <location>
        <begin position="372"/>
        <end position="601"/>
    </location>
</feature>
<dbReference type="GO" id="GO:0009166">
    <property type="term" value="P:nucleotide catabolic process"/>
    <property type="evidence" value="ECO:0007669"/>
    <property type="project" value="TreeGrafter"/>
</dbReference>
<keyword evidence="11" id="KW-1185">Reference proteome</keyword>
<keyword evidence="3" id="KW-0493">Microtubule</keyword>
<dbReference type="InterPro" id="IPR036412">
    <property type="entry name" value="HAD-like_sf"/>
</dbReference>
<evidence type="ECO:0000256" key="6">
    <source>
        <dbReference type="ARBA" id="ARBA00023212"/>
    </source>
</evidence>
<proteinExistence type="inferred from homology"/>
<organism evidence="10 11">
    <name type="scientific">Talaromyces rugulosus</name>
    <name type="common">Penicillium rugulosum</name>
    <dbReference type="NCBI Taxonomy" id="121627"/>
    <lineage>
        <taxon>Eukaryota</taxon>
        <taxon>Fungi</taxon>
        <taxon>Dikarya</taxon>
        <taxon>Ascomycota</taxon>
        <taxon>Pezizomycotina</taxon>
        <taxon>Eurotiomycetes</taxon>
        <taxon>Eurotiomycetidae</taxon>
        <taxon>Eurotiales</taxon>
        <taxon>Trichocomaceae</taxon>
        <taxon>Talaromyces</taxon>
        <taxon>Talaromyces sect. Islandici</taxon>
    </lineage>
</organism>
<dbReference type="SFLD" id="SFLDG01129">
    <property type="entry name" value="C1.5:_HAD__Beta-PGM__Phosphata"/>
    <property type="match status" value="1"/>
</dbReference>
<name>A0A7H8QXJ0_TALRU</name>
<evidence type="ECO:0000313" key="10">
    <source>
        <dbReference type="EMBL" id="QKX58171.1"/>
    </source>
</evidence>
<dbReference type="SMART" id="SM01052">
    <property type="entry name" value="CAP_GLY"/>
    <property type="match status" value="1"/>
</dbReference>
<protein>
    <recommendedName>
        <fullName evidence="9">CAP-Gly domain-containing protein</fullName>
    </recommendedName>
</protein>
<evidence type="ECO:0000256" key="5">
    <source>
        <dbReference type="ARBA" id="ARBA00023054"/>
    </source>
</evidence>
<evidence type="ECO:0000259" key="9">
    <source>
        <dbReference type="PROSITE" id="PS50245"/>
    </source>
</evidence>
<dbReference type="GO" id="GO:0006206">
    <property type="term" value="P:pyrimidine nucleobase metabolic process"/>
    <property type="evidence" value="ECO:0007669"/>
    <property type="project" value="TreeGrafter"/>
</dbReference>
<dbReference type="KEGG" id="trg:TRUGW13939_05292"/>
<dbReference type="SFLD" id="SFLDG01132">
    <property type="entry name" value="C1.5.3:_5'-Nucleotidase_Like"/>
    <property type="match status" value="1"/>
</dbReference>
<feature type="coiled-coil region" evidence="7">
    <location>
        <begin position="1443"/>
        <end position="1470"/>
    </location>
</feature>
<dbReference type="InterPro" id="IPR052791">
    <property type="entry name" value="SSM1_domain"/>
</dbReference>
<feature type="compositionally biased region" description="Low complexity" evidence="8">
    <location>
        <begin position="474"/>
        <end position="492"/>
    </location>
</feature>
<evidence type="ECO:0000256" key="1">
    <source>
        <dbReference type="ARBA" id="ARBA00004245"/>
    </source>
</evidence>
<dbReference type="NCBIfam" id="TIGR01509">
    <property type="entry name" value="HAD-SF-IA-v3"/>
    <property type="match status" value="1"/>
</dbReference>
<comment type="subcellular location">
    <subcellularLocation>
        <location evidence="1">Cytoplasm</location>
        <location evidence="1">Cytoskeleton</location>
    </subcellularLocation>
</comment>
<feature type="domain" description="CAP-Gly" evidence="9">
    <location>
        <begin position="321"/>
        <end position="363"/>
    </location>
</feature>